<evidence type="ECO:0000313" key="3">
    <source>
        <dbReference type="Proteomes" id="UP000070284"/>
    </source>
</evidence>
<dbReference type="Proteomes" id="UP000070284">
    <property type="component" value="Unassembled WGS sequence"/>
</dbReference>
<evidence type="ECO:0000313" key="2">
    <source>
        <dbReference type="EMBL" id="KXA93045.1"/>
    </source>
</evidence>
<sequence length="252" mass="28759">MSGLGTVSLDESCRLNRHRPGPRPRWARKRIKWMKQKIILVRAPLLIGGDAMEKDEVTEELAAEVKHYWENEGLEVRSISEIMEISMQDVTKIINSDVYKKVVTRPADRSRPEARPSTGNKDLVPFEEVITADPMEFEIEGRGKYWVHEIYCEDPECSCPGAKLVFFKSDEGGKVFTGGFSMDNFEFVSESMRSVVSRERMDRSRKRVQLDENSAKSRESTPSLSQPDQTITSPSLVIPENPQQQLTNSFSR</sequence>
<feature type="region of interest" description="Disordered" evidence="1">
    <location>
        <begin position="198"/>
        <end position="252"/>
    </location>
</feature>
<feature type="compositionally biased region" description="Basic and acidic residues" evidence="1">
    <location>
        <begin position="198"/>
        <end position="219"/>
    </location>
</feature>
<reference evidence="2 3" key="1">
    <citation type="journal article" date="2016" name="Sci. Rep.">
        <title>Metabolic traits of an uncultured archaeal lineage -MSBL1- from brine pools of the Red Sea.</title>
        <authorList>
            <person name="Mwirichia R."/>
            <person name="Alam I."/>
            <person name="Rashid M."/>
            <person name="Vinu M."/>
            <person name="Ba-Alawi W."/>
            <person name="Anthony Kamau A."/>
            <person name="Kamanda Ngugi D."/>
            <person name="Goker M."/>
            <person name="Klenk H.P."/>
            <person name="Bajic V."/>
            <person name="Stingl U."/>
        </authorList>
    </citation>
    <scope>NUCLEOTIDE SEQUENCE [LARGE SCALE GENOMIC DNA]</scope>
    <source>
        <strain evidence="2">SCGC-AAA259E19</strain>
    </source>
</reference>
<gene>
    <name evidence="2" type="ORF">AKJ65_06745</name>
</gene>
<protein>
    <submittedName>
        <fullName evidence="2">Uncharacterized protein</fullName>
    </submittedName>
</protein>
<keyword evidence="3" id="KW-1185">Reference proteome</keyword>
<evidence type="ECO:0000256" key="1">
    <source>
        <dbReference type="SAM" id="MobiDB-lite"/>
    </source>
</evidence>
<name>A0A133UFQ8_9EURY</name>
<accession>A0A133UFQ8</accession>
<feature type="compositionally biased region" description="Polar residues" evidence="1">
    <location>
        <begin position="220"/>
        <end position="252"/>
    </location>
</feature>
<proteinExistence type="predicted"/>
<comment type="caution">
    <text evidence="2">The sequence shown here is derived from an EMBL/GenBank/DDBJ whole genome shotgun (WGS) entry which is preliminary data.</text>
</comment>
<dbReference type="AlphaFoldDB" id="A0A133UFQ8"/>
<dbReference type="EMBL" id="LHXO01000124">
    <property type="protein sequence ID" value="KXA93045.1"/>
    <property type="molecule type" value="Genomic_DNA"/>
</dbReference>
<organism evidence="2 3">
    <name type="scientific">candidate division MSBL1 archaeon SCGC-AAA259E19</name>
    <dbReference type="NCBI Taxonomy" id="1698264"/>
    <lineage>
        <taxon>Archaea</taxon>
        <taxon>Methanobacteriati</taxon>
        <taxon>Methanobacteriota</taxon>
        <taxon>candidate division MSBL1</taxon>
    </lineage>
</organism>